<dbReference type="EMBL" id="CP118733">
    <property type="protein sequence ID" value="WNY47184.1"/>
    <property type="molecule type" value="Genomic_DNA"/>
</dbReference>
<keyword evidence="3" id="KW-1185">Reference proteome</keyword>
<gene>
    <name evidence="2" type="ORF">PXH68_00260</name>
</gene>
<evidence type="ECO:0000313" key="2">
    <source>
        <dbReference type="EMBL" id="WNY47184.1"/>
    </source>
</evidence>
<feature type="coiled-coil region" evidence="1">
    <location>
        <begin position="294"/>
        <end position="335"/>
    </location>
</feature>
<dbReference type="AlphaFoldDB" id="A0AA96VEJ1"/>
<evidence type="ECO:0000313" key="3">
    <source>
        <dbReference type="Proteomes" id="UP001304088"/>
    </source>
</evidence>
<evidence type="ECO:0000256" key="1">
    <source>
        <dbReference type="SAM" id="Coils"/>
    </source>
</evidence>
<organism evidence="2 3">
    <name type="scientific">Streptococcus suivaginalis</name>
    <dbReference type="NCBI Taxonomy" id="3028082"/>
    <lineage>
        <taxon>Bacteria</taxon>
        <taxon>Bacillati</taxon>
        <taxon>Bacillota</taxon>
        <taxon>Bacilli</taxon>
        <taxon>Lactobacillales</taxon>
        <taxon>Streptococcaceae</taxon>
        <taxon>Streptococcus</taxon>
    </lineage>
</organism>
<name>A0AA96VEJ1_9STRE</name>
<reference evidence="2 3" key="1">
    <citation type="submission" date="2023-02" db="EMBL/GenBank/DDBJ databases">
        <title>Streptococcus sp. Genome Sequencing and Assembly.</title>
        <authorList>
            <person name="Shore S.M."/>
            <person name="Nicholson T.L."/>
        </authorList>
    </citation>
    <scope>NUCLEOTIDE SEQUENCE [LARGE SCALE GENOMIC DNA]</scope>
    <source>
        <strain evidence="2 3">29896</strain>
    </source>
</reference>
<dbReference type="RefSeq" id="WP_248028186.1">
    <property type="nucleotide sequence ID" value="NZ_CP118733.1"/>
</dbReference>
<sequence>MLLFSTILNIDESLTHDKFIELVIKWNQGSPHTDNVISGINWCGERNIKFTDKNLWLDIQEYRNKNIIAVRFEKNENGIIWDTDYVMNFDTMKMSVILDRSFTDSAEEITYSFATPYFITLLIREGYLKDDKELKISDVPIEITEKNIQDLASIINGDSDFRLPVVYVSKTSSNQFPLDVCKLARTLKGVAHVFVQNTTSTNSQLRELCNGKNDYSGAVGIYFPNQVIPNKRFIYSSYQNGNISLRNRIVNSVLNYHNTLKIDVLSTWQGVNNALLYDKLQSQKQKRNAALIEKKDTESILEEFDEELKALELKVRELTQRNDRLIFENQSLKAKVGLQSGTSVIDMGAEEEFFVDEVKEFILSVLNSNLDKMNPDSRRFTIISDIVASNNFQALLEEKSNTVKDLLSNYTGMTTKLRNSLKNLGFDIREEGKHYKLIYFGDNRYTFTIAKTPSDKGRAGKNNVSTINKKIF</sequence>
<protein>
    <submittedName>
        <fullName evidence="2">Uncharacterized protein</fullName>
    </submittedName>
</protein>
<dbReference type="KEGG" id="ssuv:PXH68_00260"/>
<dbReference type="Proteomes" id="UP001304088">
    <property type="component" value="Chromosome"/>
</dbReference>
<accession>A0AA96VEJ1</accession>
<keyword evidence="1" id="KW-0175">Coiled coil</keyword>
<proteinExistence type="predicted"/>